<dbReference type="RefSeq" id="WP_129472670.1">
    <property type="nucleotide sequence ID" value="NZ_SAWZ01000016.1"/>
</dbReference>
<organism evidence="1 2">
    <name type="scientific">Pseudoxanthomonas composti</name>
    <dbReference type="NCBI Taxonomy" id="2137479"/>
    <lineage>
        <taxon>Bacteria</taxon>
        <taxon>Pseudomonadati</taxon>
        <taxon>Pseudomonadota</taxon>
        <taxon>Gammaproteobacteria</taxon>
        <taxon>Lysobacterales</taxon>
        <taxon>Lysobacteraceae</taxon>
        <taxon>Pseudoxanthomonas</taxon>
    </lineage>
</organism>
<dbReference type="AlphaFoldDB" id="A0A4Q1JSD4"/>
<name>A0A4Q1JSD4_9GAMM</name>
<dbReference type="EMBL" id="SAWZ01000016">
    <property type="protein sequence ID" value="RXQ99135.1"/>
    <property type="molecule type" value="Genomic_DNA"/>
</dbReference>
<gene>
    <name evidence="1" type="ORF">EPA99_18125</name>
</gene>
<comment type="caution">
    <text evidence="1">The sequence shown here is derived from an EMBL/GenBank/DDBJ whole genome shotgun (WGS) entry which is preliminary data.</text>
</comment>
<sequence>MTAVLAVIACLIVGVCIAIQRRALRTRDLIASPGQDSPDHAAARQALEAWMDTLRALETPLREGDRDALRTLLRQQPLQAPAALVAAVDNPAFPVRDAESVLRLLHLAEDLGTLLDADRDLLDQRRALEAFLRTATLLHQALTCSAACGDALQAPPQVAVGV</sequence>
<proteinExistence type="predicted"/>
<protein>
    <submittedName>
        <fullName evidence="1">Uncharacterized protein</fullName>
    </submittedName>
</protein>
<reference evidence="1 2" key="1">
    <citation type="submission" date="2019-01" db="EMBL/GenBank/DDBJ databases">
        <title>Pseudoxanthomonas composti sp. nov., isolated from compost.</title>
        <authorList>
            <person name="Yang G."/>
        </authorList>
    </citation>
    <scope>NUCLEOTIDE SEQUENCE [LARGE SCALE GENOMIC DNA]</scope>
    <source>
        <strain evidence="1 2">GSS15</strain>
    </source>
</reference>
<evidence type="ECO:0000313" key="2">
    <source>
        <dbReference type="Proteomes" id="UP000289784"/>
    </source>
</evidence>
<evidence type="ECO:0000313" key="1">
    <source>
        <dbReference type="EMBL" id="RXQ99135.1"/>
    </source>
</evidence>
<dbReference type="Proteomes" id="UP000289784">
    <property type="component" value="Unassembled WGS sequence"/>
</dbReference>
<accession>A0A4Q1JSD4</accession>
<keyword evidence="2" id="KW-1185">Reference proteome</keyword>